<dbReference type="Gene3D" id="3.30.465.10">
    <property type="match status" value="1"/>
</dbReference>
<dbReference type="InterPro" id="IPR006094">
    <property type="entry name" value="Oxid_FAD_bind_N"/>
</dbReference>
<feature type="chain" id="PRO_5045634438" description="FAD-binding PCMH-type domain-containing protein" evidence="5">
    <location>
        <begin position="20"/>
        <end position="527"/>
    </location>
</feature>
<proteinExistence type="inferred from homology"/>
<keyword evidence="2" id="KW-0285">Flavoprotein</keyword>
<dbReference type="EMBL" id="JAKJXO020000017">
    <property type="protein sequence ID" value="KAL1594362.1"/>
    <property type="molecule type" value="Genomic_DNA"/>
</dbReference>
<protein>
    <recommendedName>
        <fullName evidence="6">FAD-binding PCMH-type domain-containing protein</fullName>
    </recommendedName>
</protein>
<dbReference type="Pfam" id="PF01565">
    <property type="entry name" value="FAD_binding_4"/>
    <property type="match status" value="1"/>
</dbReference>
<keyword evidence="8" id="KW-1185">Reference proteome</keyword>
<evidence type="ECO:0000256" key="3">
    <source>
        <dbReference type="ARBA" id="ARBA00022827"/>
    </source>
</evidence>
<evidence type="ECO:0000259" key="6">
    <source>
        <dbReference type="PROSITE" id="PS51387"/>
    </source>
</evidence>
<sequence>MFRLSFTLLAAALVNLSQAQNETEIESAVQFLFPDSYCCTVLTLSSVAKHVTFPGQSLYNTSVDSYFDVKSKLTPNCIVQPTTAEEVATTVKILTAASLLKPCKFAVRSGGHTPIPGSNDIEDGVTIDLQHMNGTTYNAKTQLASIGPGGRWAGVYSTLEPLGRMVAGGRGSTVGVGGFLIGGGISHFAPRVGLSCDNVVNFQVVLANGRIVNANKNTNADLFTALKVHYDFRSDKVNITNIIKGGTSNFGIVTRYDMETFENENLWGGIVTWPASTVDQHFKSLVDFGLDPNRDPNAALIVFQGYSTASPTNVVRAAFDYTKPVARPDAYKEFYAVTNNISDTTKIQPMSAVAAEFGSTTTNRVQFRTLSFKLDLATLQETARLYEIMLAEIQAKASGSWRISCLHQVWSTLYTANSTARGGNVLGMERYTENFDMYQSYLSWSEAKDDELFINQGLALTNGIQKFAEEHDTAVEYLYLNYADKDQDPLSAYGADKVAFMKKVAKKYDPLGIYQRLLPGGFKISNV</sequence>
<dbReference type="InterPro" id="IPR016166">
    <property type="entry name" value="FAD-bd_PCMH"/>
</dbReference>
<feature type="signal peptide" evidence="5">
    <location>
        <begin position="1"/>
        <end position="19"/>
    </location>
</feature>
<reference evidence="7 8" key="1">
    <citation type="submission" date="2024-02" db="EMBL/GenBank/DDBJ databases">
        <title>De novo assembly and annotation of 12 fungi associated with fruit tree decline syndrome in Ontario, Canada.</title>
        <authorList>
            <person name="Sulman M."/>
            <person name="Ellouze W."/>
            <person name="Ilyukhin E."/>
        </authorList>
    </citation>
    <scope>NUCLEOTIDE SEQUENCE [LARGE SCALE GENOMIC DNA]</scope>
    <source>
        <strain evidence="7 8">M42-189</strain>
    </source>
</reference>
<evidence type="ECO:0000256" key="5">
    <source>
        <dbReference type="SAM" id="SignalP"/>
    </source>
</evidence>
<keyword evidence="3" id="KW-0274">FAD</keyword>
<comment type="similarity">
    <text evidence="1">Belongs to the oxygen-dependent FAD-linked oxidoreductase family.</text>
</comment>
<evidence type="ECO:0000313" key="7">
    <source>
        <dbReference type="EMBL" id="KAL1594362.1"/>
    </source>
</evidence>
<dbReference type="InterPro" id="IPR050416">
    <property type="entry name" value="FAD-linked_Oxidoreductase"/>
</dbReference>
<accession>A0ABR3QQD2</accession>
<evidence type="ECO:0000256" key="2">
    <source>
        <dbReference type="ARBA" id="ARBA00022630"/>
    </source>
</evidence>
<keyword evidence="4" id="KW-0560">Oxidoreductase</keyword>
<dbReference type="InterPro" id="IPR036318">
    <property type="entry name" value="FAD-bd_PCMH-like_sf"/>
</dbReference>
<dbReference type="PANTHER" id="PTHR42973:SF22">
    <property type="entry name" value="FAD-BINDING PCMH-TYPE DOMAIN-CONTAINING PROTEIN-RELATED"/>
    <property type="match status" value="1"/>
</dbReference>
<feature type="domain" description="FAD-binding PCMH-type" evidence="6">
    <location>
        <begin position="71"/>
        <end position="263"/>
    </location>
</feature>
<evidence type="ECO:0000256" key="4">
    <source>
        <dbReference type="ARBA" id="ARBA00023002"/>
    </source>
</evidence>
<organism evidence="7 8">
    <name type="scientific">Paraconiothyrium brasiliense</name>
    <dbReference type="NCBI Taxonomy" id="300254"/>
    <lineage>
        <taxon>Eukaryota</taxon>
        <taxon>Fungi</taxon>
        <taxon>Dikarya</taxon>
        <taxon>Ascomycota</taxon>
        <taxon>Pezizomycotina</taxon>
        <taxon>Dothideomycetes</taxon>
        <taxon>Pleosporomycetidae</taxon>
        <taxon>Pleosporales</taxon>
        <taxon>Massarineae</taxon>
        <taxon>Didymosphaeriaceae</taxon>
        <taxon>Paraconiothyrium</taxon>
    </lineage>
</organism>
<gene>
    <name evidence="7" type="ORF">SLS60_010122</name>
</gene>
<keyword evidence="5" id="KW-0732">Signal</keyword>
<dbReference type="PROSITE" id="PS51387">
    <property type="entry name" value="FAD_PCMH"/>
    <property type="match status" value="1"/>
</dbReference>
<dbReference type="SUPFAM" id="SSF56176">
    <property type="entry name" value="FAD-binding/transporter-associated domain-like"/>
    <property type="match status" value="1"/>
</dbReference>
<dbReference type="InterPro" id="IPR016169">
    <property type="entry name" value="FAD-bd_PCMH_sub2"/>
</dbReference>
<evidence type="ECO:0000256" key="1">
    <source>
        <dbReference type="ARBA" id="ARBA00005466"/>
    </source>
</evidence>
<evidence type="ECO:0000313" key="8">
    <source>
        <dbReference type="Proteomes" id="UP001521785"/>
    </source>
</evidence>
<comment type="caution">
    <text evidence="7">The sequence shown here is derived from an EMBL/GenBank/DDBJ whole genome shotgun (WGS) entry which is preliminary data.</text>
</comment>
<dbReference type="PANTHER" id="PTHR42973">
    <property type="entry name" value="BINDING OXIDOREDUCTASE, PUTATIVE (AFU_ORTHOLOGUE AFUA_1G17690)-RELATED"/>
    <property type="match status" value="1"/>
</dbReference>
<name>A0ABR3QQD2_9PLEO</name>
<dbReference type="Proteomes" id="UP001521785">
    <property type="component" value="Unassembled WGS sequence"/>
</dbReference>